<comment type="caution">
    <text evidence="2">The sequence shown here is derived from an EMBL/GenBank/DDBJ whole genome shotgun (WGS) entry which is preliminary data.</text>
</comment>
<reference evidence="2 3" key="1">
    <citation type="submission" date="2020-08" db="EMBL/GenBank/DDBJ databases">
        <title>Sequencing the genomes of 1000 actinobacteria strains.</title>
        <authorList>
            <person name="Klenk H.-P."/>
        </authorList>
    </citation>
    <scope>NUCLEOTIDE SEQUENCE [LARGE SCALE GENOMIC DNA]</scope>
    <source>
        <strain evidence="2 3">DSM 15626</strain>
    </source>
</reference>
<protein>
    <recommendedName>
        <fullName evidence="4">PH (Pleckstrin Homology) domain-containing protein</fullName>
    </recommendedName>
</protein>
<keyword evidence="1" id="KW-1133">Transmembrane helix</keyword>
<keyword evidence="1" id="KW-0472">Membrane</keyword>
<keyword evidence="1" id="KW-0812">Transmembrane</keyword>
<sequence>MAVMGESSRAVWAGTYDQVSRVEFGVRAAPYRRQTTVLSLVMIALLVWIWVLPDSSELWLPLMVAVLALGGLSFWFTAQTVSKRIVLLVDADGIRAGRNRLSWQQIGTIGVPRRNRLTVTPKDPQLRQLTITPSAVADLTALAGWLEDVLAQHRSRSESDAETR</sequence>
<gene>
    <name evidence="2" type="ORF">HNR71_007097</name>
</gene>
<evidence type="ECO:0008006" key="4">
    <source>
        <dbReference type="Google" id="ProtNLM"/>
    </source>
</evidence>
<dbReference type="AlphaFoldDB" id="A0A841SPN9"/>
<dbReference type="EMBL" id="JACHKF010000001">
    <property type="protein sequence ID" value="MBB6571460.1"/>
    <property type="molecule type" value="Genomic_DNA"/>
</dbReference>
<name>A0A841SPN9_9ACTN</name>
<evidence type="ECO:0000313" key="3">
    <source>
        <dbReference type="Proteomes" id="UP000553957"/>
    </source>
</evidence>
<dbReference type="RefSeq" id="WP_343890239.1">
    <property type="nucleotide sequence ID" value="NZ_BAAAGT010000016.1"/>
</dbReference>
<accession>A0A841SPN9</accession>
<evidence type="ECO:0000313" key="2">
    <source>
        <dbReference type="EMBL" id="MBB6571460.1"/>
    </source>
</evidence>
<feature type="transmembrane region" description="Helical" evidence="1">
    <location>
        <begin position="58"/>
        <end position="78"/>
    </location>
</feature>
<evidence type="ECO:0000256" key="1">
    <source>
        <dbReference type="SAM" id="Phobius"/>
    </source>
</evidence>
<feature type="transmembrane region" description="Helical" evidence="1">
    <location>
        <begin position="35"/>
        <end position="52"/>
    </location>
</feature>
<dbReference type="Proteomes" id="UP000553957">
    <property type="component" value="Unassembled WGS sequence"/>
</dbReference>
<organism evidence="2 3">
    <name type="scientific">Kribbella sandramycini</name>
    <dbReference type="NCBI Taxonomy" id="60450"/>
    <lineage>
        <taxon>Bacteria</taxon>
        <taxon>Bacillati</taxon>
        <taxon>Actinomycetota</taxon>
        <taxon>Actinomycetes</taxon>
        <taxon>Propionibacteriales</taxon>
        <taxon>Kribbellaceae</taxon>
        <taxon>Kribbella</taxon>
    </lineage>
</organism>
<proteinExistence type="predicted"/>